<accession>A0ABR4BT50</accession>
<name>A0ABR4BT50_9HELO</name>
<organism evidence="1 2">
    <name type="scientific">Oculimacula yallundae</name>
    <dbReference type="NCBI Taxonomy" id="86028"/>
    <lineage>
        <taxon>Eukaryota</taxon>
        <taxon>Fungi</taxon>
        <taxon>Dikarya</taxon>
        <taxon>Ascomycota</taxon>
        <taxon>Pezizomycotina</taxon>
        <taxon>Leotiomycetes</taxon>
        <taxon>Helotiales</taxon>
        <taxon>Ploettnerulaceae</taxon>
        <taxon>Oculimacula</taxon>
    </lineage>
</organism>
<reference evidence="1 2" key="1">
    <citation type="journal article" date="2024" name="Commun. Biol.">
        <title>Comparative genomic analysis of thermophilic fungi reveals convergent evolutionary adaptations and gene losses.</title>
        <authorList>
            <person name="Steindorff A.S."/>
            <person name="Aguilar-Pontes M.V."/>
            <person name="Robinson A.J."/>
            <person name="Andreopoulos B."/>
            <person name="LaButti K."/>
            <person name="Kuo A."/>
            <person name="Mondo S."/>
            <person name="Riley R."/>
            <person name="Otillar R."/>
            <person name="Haridas S."/>
            <person name="Lipzen A."/>
            <person name="Grimwood J."/>
            <person name="Schmutz J."/>
            <person name="Clum A."/>
            <person name="Reid I.D."/>
            <person name="Moisan M.C."/>
            <person name="Butler G."/>
            <person name="Nguyen T.T.M."/>
            <person name="Dewar K."/>
            <person name="Conant G."/>
            <person name="Drula E."/>
            <person name="Henrissat B."/>
            <person name="Hansel C."/>
            <person name="Singer S."/>
            <person name="Hutchinson M.I."/>
            <person name="de Vries R.P."/>
            <person name="Natvig D.O."/>
            <person name="Powell A.J."/>
            <person name="Tsang A."/>
            <person name="Grigoriev I.V."/>
        </authorList>
    </citation>
    <scope>NUCLEOTIDE SEQUENCE [LARGE SCALE GENOMIC DNA]</scope>
    <source>
        <strain evidence="1 2">CBS 494.80</strain>
    </source>
</reference>
<sequence>MGGTWWAAAFEASRGLDTRKLGLNARFTQRWSSSIWSFVLWPGDDRCDGKDISWRWAGWSVFTLLFYGSRRVLFDSVHGKWGTSFSNSIEI</sequence>
<dbReference type="EMBL" id="JAZHXI010000020">
    <property type="protein sequence ID" value="KAL2060832.1"/>
    <property type="molecule type" value="Genomic_DNA"/>
</dbReference>
<evidence type="ECO:0000313" key="2">
    <source>
        <dbReference type="Proteomes" id="UP001595075"/>
    </source>
</evidence>
<gene>
    <name evidence="1" type="ORF">VTL71DRAFT_8884</name>
</gene>
<proteinExistence type="predicted"/>
<evidence type="ECO:0000313" key="1">
    <source>
        <dbReference type="EMBL" id="KAL2060832.1"/>
    </source>
</evidence>
<dbReference type="Proteomes" id="UP001595075">
    <property type="component" value="Unassembled WGS sequence"/>
</dbReference>
<comment type="caution">
    <text evidence="1">The sequence shown here is derived from an EMBL/GenBank/DDBJ whole genome shotgun (WGS) entry which is preliminary data.</text>
</comment>
<protein>
    <submittedName>
        <fullName evidence="1">Uncharacterized protein</fullName>
    </submittedName>
</protein>
<keyword evidence="2" id="KW-1185">Reference proteome</keyword>